<reference evidence="1 2" key="1">
    <citation type="submission" date="2024-09" db="EMBL/GenBank/DDBJ databases">
        <title>Rethinking Asexuality: The Enigmatic Case of Functional Sexual Genes in Lepraria (Stereocaulaceae).</title>
        <authorList>
            <person name="Doellman M."/>
            <person name="Sun Y."/>
            <person name="Barcenas-Pena A."/>
            <person name="Lumbsch H.T."/>
            <person name="Grewe F."/>
        </authorList>
    </citation>
    <scope>NUCLEOTIDE SEQUENCE [LARGE SCALE GENOMIC DNA]</scope>
    <source>
        <strain evidence="1 2">Mercado 3170</strain>
    </source>
</reference>
<keyword evidence="2" id="KW-1185">Reference proteome</keyword>
<proteinExistence type="predicted"/>
<dbReference type="EMBL" id="JBEFKJ010000008">
    <property type="protein sequence ID" value="KAL2045055.1"/>
    <property type="molecule type" value="Genomic_DNA"/>
</dbReference>
<sequence>MQVWKTQAWGGTLGTLGESLAWQLFPLARQGNLVLAEDPLMGAEARSGNIKILLLDLNPFNPLLKATTLAGRVSVVLPLLSFEPIQHSPPYSKAVSTGTLLAGQIPFRL</sequence>
<accession>A0ABR4AHX8</accession>
<evidence type="ECO:0000313" key="2">
    <source>
        <dbReference type="Proteomes" id="UP001590950"/>
    </source>
</evidence>
<name>A0ABR4AHX8_9LECA</name>
<evidence type="ECO:0000313" key="1">
    <source>
        <dbReference type="EMBL" id="KAL2045055.1"/>
    </source>
</evidence>
<comment type="caution">
    <text evidence="1">The sequence shown here is derived from an EMBL/GenBank/DDBJ whole genome shotgun (WGS) entry which is preliminary data.</text>
</comment>
<gene>
    <name evidence="1" type="ORF">N7G274_002830</name>
</gene>
<dbReference type="Proteomes" id="UP001590950">
    <property type="component" value="Unassembled WGS sequence"/>
</dbReference>
<organism evidence="1 2">
    <name type="scientific">Stereocaulon virgatum</name>
    <dbReference type="NCBI Taxonomy" id="373712"/>
    <lineage>
        <taxon>Eukaryota</taxon>
        <taxon>Fungi</taxon>
        <taxon>Dikarya</taxon>
        <taxon>Ascomycota</taxon>
        <taxon>Pezizomycotina</taxon>
        <taxon>Lecanoromycetes</taxon>
        <taxon>OSLEUM clade</taxon>
        <taxon>Lecanoromycetidae</taxon>
        <taxon>Lecanorales</taxon>
        <taxon>Lecanorineae</taxon>
        <taxon>Stereocaulaceae</taxon>
        <taxon>Stereocaulon</taxon>
    </lineage>
</organism>
<protein>
    <submittedName>
        <fullName evidence="1">Uncharacterized protein</fullName>
    </submittedName>
</protein>